<feature type="active site" evidence="2">
    <location>
        <position position="33"/>
    </location>
</feature>
<keyword evidence="1 2" id="KW-0808">Transferase</keyword>
<feature type="binding site" evidence="2">
    <location>
        <begin position="34"/>
        <end position="37"/>
    </location>
    <ligand>
        <name>substrate</name>
    </ligand>
</feature>
<dbReference type="RefSeq" id="WP_073197242.1">
    <property type="nucleotide sequence ID" value="NZ_FQXO01000057.1"/>
</dbReference>
<organism evidence="3 4">
    <name type="scientific">Caloranaerobacter azorensis DSM 13643</name>
    <dbReference type="NCBI Taxonomy" id="1121264"/>
    <lineage>
        <taxon>Bacteria</taxon>
        <taxon>Bacillati</taxon>
        <taxon>Bacillota</taxon>
        <taxon>Tissierellia</taxon>
        <taxon>Tissierellales</taxon>
        <taxon>Thermohalobacteraceae</taxon>
        <taxon>Caloranaerobacter</taxon>
    </lineage>
</organism>
<feature type="binding site" evidence="2">
    <location>
        <position position="38"/>
    </location>
    <ligand>
        <name>substrate</name>
    </ligand>
</feature>
<feature type="binding site" evidence="2">
    <location>
        <position position="84"/>
    </location>
    <ligand>
        <name>substrate</name>
    </ligand>
</feature>
<dbReference type="GO" id="GO:0008834">
    <property type="term" value="F:ditrans,polycis-undecaprenyl-diphosphate synthase [(2E,6E)-farnesyl-diphosphate specific] activity"/>
    <property type="evidence" value="ECO:0007669"/>
    <property type="project" value="TreeGrafter"/>
</dbReference>
<keyword evidence="4" id="KW-1185">Reference proteome</keyword>
<evidence type="ECO:0000313" key="4">
    <source>
        <dbReference type="Proteomes" id="UP000183967"/>
    </source>
</evidence>
<evidence type="ECO:0000256" key="1">
    <source>
        <dbReference type="ARBA" id="ARBA00022679"/>
    </source>
</evidence>
<evidence type="ECO:0000256" key="2">
    <source>
        <dbReference type="HAMAP-Rule" id="MF_01139"/>
    </source>
</evidence>
<comment type="subunit">
    <text evidence="2">Homodimer.</text>
</comment>
<dbReference type="GO" id="GO:0030145">
    <property type="term" value="F:manganese ion binding"/>
    <property type="evidence" value="ECO:0007669"/>
    <property type="project" value="TreeGrafter"/>
</dbReference>
<feature type="active site" description="Proton acceptor" evidence="2">
    <location>
        <position position="81"/>
    </location>
</feature>
<feature type="binding site" evidence="2">
    <location>
        <position position="46"/>
    </location>
    <ligand>
        <name>substrate</name>
    </ligand>
</feature>
<accession>A0A1M5VE73</accession>
<dbReference type="PANTHER" id="PTHR10291">
    <property type="entry name" value="DEHYDRODOLICHYL DIPHOSPHATE SYNTHASE FAMILY MEMBER"/>
    <property type="match status" value="1"/>
</dbReference>
<comment type="cofactor">
    <cofactor evidence="2">
        <name>Mg(2+)</name>
        <dbReference type="ChEBI" id="CHEBI:18420"/>
    </cofactor>
    <text evidence="2">Binds 2 magnesium ions per subunit.</text>
</comment>
<feature type="binding site" evidence="2">
    <location>
        <position position="220"/>
    </location>
    <ligand>
        <name>Mg(2+)</name>
        <dbReference type="ChEBI" id="CHEBI:18420"/>
    </ligand>
</feature>
<dbReference type="CDD" id="cd00475">
    <property type="entry name" value="Cis_IPPS"/>
    <property type="match status" value="1"/>
</dbReference>
<dbReference type="GO" id="GO:0016094">
    <property type="term" value="P:polyprenol biosynthetic process"/>
    <property type="evidence" value="ECO:0007669"/>
    <property type="project" value="TreeGrafter"/>
</dbReference>
<dbReference type="Gene3D" id="3.40.1180.10">
    <property type="entry name" value="Decaprenyl diphosphate synthase-like"/>
    <property type="match status" value="1"/>
</dbReference>
<dbReference type="InterPro" id="IPR036424">
    <property type="entry name" value="UPP_synth-like_sf"/>
</dbReference>
<protein>
    <recommendedName>
        <fullName evidence="2">Isoprenyl transferase</fullName>
        <ecNumber evidence="2">2.5.1.-</ecNumber>
    </recommendedName>
</protein>
<comment type="similarity">
    <text evidence="2">Belongs to the UPP synthase family.</text>
</comment>
<dbReference type="Proteomes" id="UP000183967">
    <property type="component" value="Unassembled WGS sequence"/>
</dbReference>
<dbReference type="InterPro" id="IPR001441">
    <property type="entry name" value="UPP_synth-like"/>
</dbReference>
<dbReference type="FunFam" id="3.40.1180.10:FF:000001">
    <property type="entry name" value="(2E,6E)-farnesyl-diphosphate-specific ditrans,polycis-undecaprenyl-diphosphate synthase"/>
    <property type="match status" value="1"/>
</dbReference>
<feature type="binding site" evidence="2">
    <location>
        <position position="82"/>
    </location>
    <ligand>
        <name>substrate</name>
    </ligand>
</feature>
<feature type="binding site" evidence="2">
    <location>
        <begin position="207"/>
        <end position="209"/>
    </location>
    <ligand>
        <name>substrate</name>
    </ligand>
</feature>
<dbReference type="NCBIfam" id="TIGR00055">
    <property type="entry name" value="uppS"/>
    <property type="match status" value="1"/>
</dbReference>
<dbReference type="NCBIfam" id="NF011405">
    <property type="entry name" value="PRK14830.1"/>
    <property type="match status" value="1"/>
</dbReference>
<feature type="binding site" evidence="2">
    <location>
        <position position="50"/>
    </location>
    <ligand>
        <name>substrate</name>
    </ligand>
</feature>
<feature type="binding site" evidence="2">
    <location>
        <position position="201"/>
    </location>
    <ligand>
        <name>substrate</name>
    </ligand>
</feature>
<evidence type="ECO:0000313" key="3">
    <source>
        <dbReference type="EMBL" id="SHH73562.1"/>
    </source>
</evidence>
<feature type="binding site" evidence="2">
    <location>
        <begin position="78"/>
        <end position="80"/>
    </location>
    <ligand>
        <name>substrate</name>
    </ligand>
</feature>
<dbReference type="OrthoDB" id="4191603at2"/>
<dbReference type="EC" id="2.5.1.-" evidence="2"/>
<keyword evidence="2" id="KW-0460">Magnesium</keyword>
<dbReference type="PANTHER" id="PTHR10291:SF0">
    <property type="entry name" value="DEHYDRODOLICHYL DIPHOSPHATE SYNTHASE 2"/>
    <property type="match status" value="1"/>
</dbReference>
<dbReference type="EMBL" id="FQXO01000057">
    <property type="protein sequence ID" value="SHH73562.1"/>
    <property type="molecule type" value="Genomic_DNA"/>
</dbReference>
<proteinExistence type="inferred from homology"/>
<dbReference type="SUPFAM" id="SSF64005">
    <property type="entry name" value="Undecaprenyl diphosphate synthase"/>
    <property type="match status" value="1"/>
</dbReference>
<dbReference type="PROSITE" id="PS01066">
    <property type="entry name" value="UPP_SYNTHASE"/>
    <property type="match status" value="1"/>
</dbReference>
<dbReference type="Pfam" id="PF01255">
    <property type="entry name" value="Prenyltransf"/>
    <property type="match status" value="1"/>
</dbReference>
<reference evidence="4" key="1">
    <citation type="submission" date="2016-11" db="EMBL/GenBank/DDBJ databases">
        <authorList>
            <person name="Varghese N."/>
            <person name="Submissions S."/>
        </authorList>
    </citation>
    <scope>NUCLEOTIDE SEQUENCE [LARGE SCALE GENOMIC DNA]</scope>
    <source>
        <strain evidence="4">DSM 13643</strain>
    </source>
</reference>
<dbReference type="GO" id="GO:0000287">
    <property type="term" value="F:magnesium ion binding"/>
    <property type="evidence" value="ECO:0007669"/>
    <property type="project" value="UniProtKB-UniRule"/>
</dbReference>
<feature type="binding site" evidence="2">
    <location>
        <position position="33"/>
    </location>
    <ligand>
        <name>Mg(2+)</name>
        <dbReference type="ChEBI" id="CHEBI:18420"/>
    </ligand>
</feature>
<sequence>MFGNTREEILEIEKLKNLVDKNKLPRHIAIIMDGNGRWAKKRFLPRTAGHKEGVERVKEIVKACGNLGIEYLTLYAFSTENWARPKDEVDTLMKLLVEYLRKELDTLHRNNVKIKVLGNIERLPDLPKSEIVRAIEKTKNNKKLILNIALNYGSRDEIIEAVKNIVHDVKYNKIDVEEINKEIFKKYLYTGDQPDPDLLIRTSGEQRVSNFLLYQIAYSEFYFTDTLWPDFKEEHLYKAILEYQKRERRFGKI</sequence>
<dbReference type="GO" id="GO:0005829">
    <property type="term" value="C:cytosol"/>
    <property type="evidence" value="ECO:0007669"/>
    <property type="project" value="TreeGrafter"/>
</dbReference>
<keyword evidence="2" id="KW-0479">Metal-binding</keyword>
<dbReference type="AlphaFoldDB" id="A0A1M5VE73"/>
<gene>
    <name evidence="3" type="ORF">SAMN02745135_01891</name>
</gene>
<dbReference type="InterPro" id="IPR018520">
    <property type="entry name" value="UPP_synth-like_CS"/>
</dbReference>
<name>A0A1M5VE73_9FIRM</name>
<dbReference type="HAMAP" id="MF_01139">
    <property type="entry name" value="ISPT"/>
    <property type="match status" value="1"/>
</dbReference>
<comment type="function">
    <text evidence="2">Catalyzes the condensation of isopentenyl diphosphate (IPP) with allylic pyrophosphates generating different type of terpenoids.</text>
</comment>